<dbReference type="GO" id="GO:0030178">
    <property type="term" value="P:negative regulation of Wnt signaling pathway"/>
    <property type="evidence" value="ECO:0007669"/>
    <property type="project" value="TreeGrafter"/>
</dbReference>
<dbReference type="InterPro" id="IPR013766">
    <property type="entry name" value="Thioredoxin_domain"/>
</dbReference>
<dbReference type="Pfam" id="PF13905">
    <property type="entry name" value="Thioredoxin_8"/>
    <property type="match status" value="2"/>
</dbReference>
<evidence type="ECO:0000313" key="3">
    <source>
        <dbReference type="Proteomes" id="UP000051952"/>
    </source>
</evidence>
<organism evidence="2 3">
    <name type="scientific">Bodo saltans</name>
    <name type="common">Flagellated protozoan</name>
    <dbReference type="NCBI Taxonomy" id="75058"/>
    <lineage>
        <taxon>Eukaryota</taxon>
        <taxon>Discoba</taxon>
        <taxon>Euglenozoa</taxon>
        <taxon>Kinetoplastea</taxon>
        <taxon>Metakinetoplastina</taxon>
        <taxon>Eubodonida</taxon>
        <taxon>Bodonidae</taxon>
        <taxon>Bodo</taxon>
    </lineage>
</organism>
<gene>
    <name evidence="2" type="ORF">BSAL_13100</name>
</gene>
<dbReference type="Gene3D" id="3.40.30.10">
    <property type="entry name" value="Glutaredoxin"/>
    <property type="match status" value="3"/>
</dbReference>
<dbReference type="Proteomes" id="UP000051952">
    <property type="component" value="Unassembled WGS sequence"/>
</dbReference>
<reference evidence="3" key="1">
    <citation type="submission" date="2015-09" db="EMBL/GenBank/DDBJ databases">
        <authorList>
            <consortium name="Pathogen Informatics"/>
        </authorList>
    </citation>
    <scope>NUCLEOTIDE SEQUENCE [LARGE SCALE GENOMIC DNA]</scope>
    <source>
        <strain evidence="3">Lake Konstanz</strain>
    </source>
</reference>
<protein>
    <submittedName>
        <fullName evidence="2">Thioredoxin-like protein, putative</fullName>
    </submittedName>
</protein>
<name>A0A0S4JFQ2_BODSA</name>
<dbReference type="GO" id="GO:0005634">
    <property type="term" value="C:nucleus"/>
    <property type="evidence" value="ECO:0007669"/>
    <property type="project" value="TreeGrafter"/>
</dbReference>
<feature type="domain" description="Thioredoxin" evidence="1">
    <location>
        <begin position="2"/>
        <end position="160"/>
    </location>
</feature>
<dbReference type="PANTHER" id="PTHR46472">
    <property type="entry name" value="NUCLEOREDOXIN"/>
    <property type="match status" value="1"/>
</dbReference>
<dbReference type="EMBL" id="CYKH01001607">
    <property type="protein sequence ID" value="CUG88003.1"/>
    <property type="molecule type" value="Genomic_DNA"/>
</dbReference>
<evidence type="ECO:0000313" key="2">
    <source>
        <dbReference type="EMBL" id="CUG88003.1"/>
    </source>
</evidence>
<proteinExistence type="predicted"/>
<accession>A0A0S4JFQ2</accession>
<sequence>MSGIQRYFGSATTLIRSDGTSVPISHLSNLKYVLLYFSAHWCPPCQRFTPKLITVYNELRAHRNNDVDIIFLSSDKSEEQFQEYFSTMPWLALPYDQRSVKTRLSGKFKVEEIPTLICLDCTTGAVVCKDAMEPINTHGSLEDAISAFPWVLPTIEEALRGAVITSKDGRLLTVDGLKALDHFAVYFSASWCNPCKAFTPILTQAYENLKLSHPNIEIIFVSHDEDVESCNDYYAAMPWAALEYNSPRMGPIRAACEVSGIPTLTIVDAKSMKVVNLDAVMVAARDCEGARWPWVPQPRPLLTNLAFDQDKANAINEDVCFLLCLPKLDDGSEVHDDEDDEAKRGNHNDADDLSLLDEFKAVVRVFDAAAAEVDAFDEDVESCNDYYAAMPWAALEYNSPRMGPIRAACEVSGIPTLTIVDAKSMKVVNLDAVMVAARDCEGARWPWVPQPRPLLTNLAFDQDKANAINEDVCFLLCLPKLDDGSEVHDDEDDEAKRGNHNDADDLSLLDEFKAVVRVFDAAAAEVDAFRKGQSTSDELKVTFFRVISPSGRDLLQRVVGVTKVAVDDSAPYILATRMGPHKTAEVLFGECLANFERVVKFGTDVYMKAAENELK</sequence>
<keyword evidence="3" id="KW-1185">Reference proteome</keyword>
<dbReference type="InterPro" id="IPR012336">
    <property type="entry name" value="Thioredoxin-like_fold"/>
</dbReference>
<dbReference type="PANTHER" id="PTHR46472:SF1">
    <property type="entry name" value="NUCLEOREDOXIN"/>
    <property type="match status" value="1"/>
</dbReference>
<dbReference type="VEuPathDB" id="TriTrypDB:BSAL_13100"/>
<dbReference type="PROSITE" id="PS51352">
    <property type="entry name" value="THIOREDOXIN_2"/>
    <property type="match status" value="1"/>
</dbReference>
<dbReference type="GO" id="GO:0004791">
    <property type="term" value="F:thioredoxin-disulfide reductase (NADPH) activity"/>
    <property type="evidence" value="ECO:0007669"/>
    <property type="project" value="TreeGrafter"/>
</dbReference>
<dbReference type="AlphaFoldDB" id="A0A0S4JFQ2"/>
<dbReference type="InterPro" id="IPR017937">
    <property type="entry name" value="Thioredoxin_CS"/>
</dbReference>
<dbReference type="PROSITE" id="PS00194">
    <property type="entry name" value="THIOREDOXIN_1"/>
    <property type="match status" value="1"/>
</dbReference>
<evidence type="ECO:0000259" key="1">
    <source>
        <dbReference type="PROSITE" id="PS51352"/>
    </source>
</evidence>
<dbReference type="SUPFAM" id="SSF52833">
    <property type="entry name" value="Thioredoxin-like"/>
    <property type="match status" value="2"/>
</dbReference>
<dbReference type="InterPro" id="IPR036249">
    <property type="entry name" value="Thioredoxin-like_sf"/>
</dbReference>
<dbReference type="OrthoDB" id="189920at2759"/>
<dbReference type="GO" id="GO:0031397">
    <property type="term" value="P:negative regulation of protein ubiquitination"/>
    <property type="evidence" value="ECO:0007669"/>
    <property type="project" value="TreeGrafter"/>
</dbReference>